<gene>
    <name evidence="1" type="ORF">EQY75_05250</name>
</gene>
<sequence>MRDSMISFTVLAFIVFLSACKTDKSNTIDDGSSTVQSPYLGQKPPGLIPEPFAPDLVTTVGWEYSGVFSPDMNEFYFLRQVEGTEEQEFVAYKNAGNKWKETVMSSRQGQPFISPDGKTMHLGRRYKEREKNGDWSEIKKLAAPFDSLPIMRLTASSKGTYYFDEFKPDFTGDIRYSRFIDGKYEEPKLLGEKINTGKSFHPFIAPDESYLLFDSPKEGGYGDSDIYISFRQHNGSWSNPINLGDKINTKAWEASASVTPDGKYLFFNRNTGSDNYENIDIFWVSTELIEKLKPQRVK</sequence>
<evidence type="ECO:0008006" key="3">
    <source>
        <dbReference type="Google" id="ProtNLM"/>
    </source>
</evidence>
<dbReference type="SUPFAM" id="SSF82171">
    <property type="entry name" value="DPP6 N-terminal domain-like"/>
    <property type="match status" value="1"/>
</dbReference>
<keyword evidence="2" id="KW-1185">Reference proteome</keyword>
<accession>A0A411E8Y6</accession>
<dbReference type="OrthoDB" id="9809364at2"/>
<dbReference type="Proteomes" id="UP000290889">
    <property type="component" value="Chromosome"/>
</dbReference>
<evidence type="ECO:0000313" key="1">
    <source>
        <dbReference type="EMBL" id="QBA63994.1"/>
    </source>
</evidence>
<dbReference type="AlphaFoldDB" id="A0A411E8Y6"/>
<dbReference type="PROSITE" id="PS51257">
    <property type="entry name" value="PROKAR_LIPOPROTEIN"/>
    <property type="match status" value="1"/>
</dbReference>
<dbReference type="Gene3D" id="2.120.10.30">
    <property type="entry name" value="TolB, C-terminal domain"/>
    <property type="match status" value="1"/>
</dbReference>
<dbReference type="EMBL" id="CP035544">
    <property type="protein sequence ID" value="QBA63994.1"/>
    <property type="molecule type" value="Genomic_DNA"/>
</dbReference>
<name>A0A411E8Y6_9FLAO</name>
<dbReference type="RefSeq" id="WP_129603502.1">
    <property type="nucleotide sequence ID" value="NZ_CP035544.1"/>
</dbReference>
<organism evidence="1 2">
    <name type="scientific">Muriicola soli</name>
    <dbReference type="NCBI Taxonomy" id="2507538"/>
    <lineage>
        <taxon>Bacteria</taxon>
        <taxon>Pseudomonadati</taxon>
        <taxon>Bacteroidota</taxon>
        <taxon>Flavobacteriia</taxon>
        <taxon>Flavobacteriales</taxon>
        <taxon>Flavobacteriaceae</taxon>
        <taxon>Muriicola</taxon>
    </lineage>
</organism>
<dbReference type="InterPro" id="IPR011659">
    <property type="entry name" value="WD40"/>
</dbReference>
<dbReference type="KEGG" id="mur:EQY75_05250"/>
<dbReference type="Pfam" id="PF07676">
    <property type="entry name" value="PD40"/>
    <property type="match status" value="2"/>
</dbReference>
<evidence type="ECO:0000313" key="2">
    <source>
        <dbReference type="Proteomes" id="UP000290889"/>
    </source>
</evidence>
<protein>
    <recommendedName>
        <fullName evidence="3">WD40-like Beta Propeller Repeat</fullName>
    </recommendedName>
</protein>
<reference evidence="1 2" key="1">
    <citation type="submission" date="2019-01" db="EMBL/GenBank/DDBJ databases">
        <title>Muriicola soli sp. nov., isolated from soil.</title>
        <authorList>
            <person name="Kang H.J."/>
            <person name="Kim S.B."/>
        </authorList>
    </citation>
    <scope>NUCLEOTIDE SEQUENCE [LARGE SCALE GENOMIC DNA]</scope>
    <source>
        <strain evidence="1 2">MMS17-SY002</strain>
    </source>
</reference>
<dbReference type="InterPro" id="IPR011042">
    <property type="entry name" value="6-blade_b-propeller_TolB-like"/>
</dbReference>
<proteinExistence type="predicted"/>